<keyword evidence="1" id="KW-1133">Transmembrane helix</keyword>
<feature type="domain" description="Rhodopsin" evidence="2">
    <location>
        <begin position="35"/>
        <end position="210"/>
    </location>
</feature>
<dbReference type="AlphaFoldDB" id="A0AAE1C5J4"/>
<evidence type="ECO:0000256" key="1">
    <source>
        <dbReference type="SAM" id="Phobius"/>
    </source>
</evidence>
<reference evidence="3" key="1">
    <citation type="submission" date="2023-07" db="EMBL/GenBank/DDBJ databases">
        <title>Black Yeasts Isolated from many extreme environments.</title>
        <authorList>
            <person name="Coleine C."/>
            <person name="Stajich J.E."/>
            <person name="Selbmann L."/>
        </authorList>
    </citation>
    <scope>NUCLEOTIDE SEQUENCE</scope>
    <source>
        <strain evidence="3">CCFEE 5485</strain>
    </source>
</reference>
<dbReference type="PANTHER" id="PTHR39614">
    <property type="entry name" value="INTEGRAL MEMBRANE PROTEIN"/>
    <property type="match status" value="1"/>
</dbReference>
<protein>
    <recommendedName>
        <fullName evidence="2">Rhodopsin domain-containing protein</fullName>
    </recommendedName>
</protein>
<keyword evidence="4" id="KW-1185">Reference proteome</keyword>
<dbReference type="PANTHER" id="PTHR39614:SF2">
    <property type="entry name" value="INTEGRAL MEMBRANE PROTEIN"/>
    <property type="match status" value="1"/>
</dbReference>
<feature type="transmembrane region" description="Helical" evidence="1">
    <location>
        <begin position="166"/>
        <end position="192"/>
    </location>
</feature>
<keyword evidence="1" id="KW-0812">Transmembrane</keyword>
<feature type="transmembrane region" description="Helical" evidence="1">
    <location>
        <begin position="49"/>
        <end position="68"/>
    </location>
</feature>
<feature type="transmembrane region" description="Helical" evidence="1">
    <location>
        <begin position="123"/>
        <end position="146"/>
    </location>
</feature>
<dbReference type="Proteomes" id="UP001274830">
    <property type="component" value="Unassembled WGS sequence"/>
</dbReference>
<keyword evidence="1" id="KW-0472">Membrane</keyword>
<evidence type="ECO:0000313" key="4">
    <source>
        <dbReference type="Proteomes" id="UP001274830"/>
    </source>
</evidence>
<name>A0AAE1C5J4_9PEZI</name>
<sequence length="213" mass="23559">MDNGFKKATSTDHRGWLWVTVILSIIYTVSILLVRLFGKYGLLSYDDATLGLAYCIAAVRWGVQMHAISDGLGAELAVVIFVQRTAKFAFAARVLLMICLYLSKLSIVVFIRKVFSGTMNHENIIFAGAYTAITMFGIASVFAVAIDCRPSRFLSTQHSFGCPESAARSIVLCILDVFSELLIIFIPVVLLSKLQMQQSKKRAVYSVFALRIA</sequence>
<gene>
    <name evidence="3" type="ORF">LTR78_001308</name>
</gene>
<organism evidence="3 4">
    <name type="scientific">Recurvomyces mirabilis</name>
    <dbReference type="NCBI Taxonomy" id="574656"/>
    <lineage>
        <taxon>Eukaryota</taxon>
        <taxon>Fungi</taxon>
        <taxon>Dikarya</taxon>
        <taxon>Ascomycota</taxon>
        <taxon>Pezizomycotina</taxon>
        <taxon>Dothideomycetes</taxon>
        <taxon>Dothideomycetidae</taxon>
        <taxon>Mycosphaerellales</taxon>
        <taxon>Teratosphaeriaceae</taxon>
        <taxon>Recurvomyces</taxon>
    </lineage>
</organism>
<dbReference type="InterPro" id="IPR049326">
    <property type="entry name" value="Rhodopsin_dom_fungi"/>
</dbReference>
<dbReference type="EMBL" id="JAUTXT010000003">
    <property type="protein sequence ID" value="KAK3678855.1"/>
    <property type="molecule type" value="Genomic_DNA"/>
</dbReference>
<accession>A0AAE1C5J4</accession>
<evidence type="ECO:0000259" key="2">
    <source>
        <dbReference type="Pfam" id="PF20684"/>
    </source>
</evidence>
<feature type="transmembrane region" description="Helical" evidence="1">
    <location>
        <begin position="88"/>
        <end position="111"/>
    </location>
</feature>
<evidence type="ECO:0000313" key="3">
    <source>
        <dbReference type="EMBL" id="KAK3678855.1"/>
    </source>
</evidence>
<dbReference type="Pfam" id="PF20684">
    <property type="entry name" value="Fung_rhodopsin"/>
    <property type="match status" value="1"/>
</dbReference>
<proteinExistence type="predicted"/>
<comment type="caution">
    <text evidence="3">The sequence shown here is derived from an EMBL/GenBank/DDBJ whole genome shotgun (WGS) entry which is preliminary data.</text>
</comment>
<feature type="transmembrane region" description="Helical" evidence="1">
    <location>
        <begin position="15"/>
        <end position="37"/>
    </location>
</feature>